<comment type="caution">
    <text evidence="1">The sequence shown here is derived from an EMBL/GenBank/DDBJ whole genome shotgun (WGS) entry which is preliminary data.</text>
</comment>
<organism evidence="1 2">
    <name type="scientific">Tritrichomonas musculus</name>
    <dbReference type="NCBI Taxonomy" id="1915356"/>
    <lineage>
        <taxon>Eukaryota</taxon>
        <taxon>Metamonada</taxon>
        <taxon>Parabasalia</taxon>
        <taxon>Tritrichomonadida</taxon>
        <taxon>Tritrichomonadidae</taxon>
        <taxon>Tritrichomonas</taxon>
    </lineage>
</organism>
<keyword evidence="2" id="KW-1185">Reference proteome</keyword>
<dbReference type="InterPro" id="IPR036770">
    <property type="entry name" value="Ankyrin_rpt-contain_sf"/>
</dbReference>
<dbReference type="Gene3D" id="1.25.40.20">
    <property type="entry name" value="Ankyrin repeat-containing domain"/>
    <property type="match status" value="1"/>
</dbReference>
<name>A0ABR2JYP5_9EUKA</name>
<reference evidence="1 2" key="1">
    <citation type="submission" date="2024-04" db="EMBL/GenBank/DDBJ databases">
        <title>Tritrichomonas musculus Genome.</title>
        <authorList>
            <person name="Alves-Ferreira E."/>
            <person name="Grigg M."/>
            <person name="Lorenzi H."/>
            <person name="Galac M."/>
        </authorList>
    </citation>
    <scope>NUCLEOTIDE SEQUENCE [LARGE SCALE GENOMIC DNA]</scope>
    <source>
        <strain evidence="1 2">EAF2021</strain>
    </source>
</reference>
<protein>
    <submittedName>
        <fullName evidence="1">Uncharacterized protein</fullName>
    </submittedName>
</protein>
<evidence type="ECO:0000313" key="2">
    <source>
        <dbReference type="Proteomes" id="UP001470230"/>
    </source>
</evidence>
<sequence>MTALHCCAKRNLFDYVNILVNHKDIILNPKDIDGVLIFVFIYRTPLDMCRGYLQNKMAEYLEKIYKEKKLLE</sequence>
<proteinExistence type="predicted"/>
<dbReference type="SUPFAM" id="SSF48403">
    <property type="entry name" value="Ankyrin repeat"/>
    <property type="match status" value="1"/>
</dbReference>
<gene>
    <name evidence="1" type="ORF">M9Y10_043083</name>
</gene>
<evidence type="ECO:0000313" key="1">
    <source>
        <dbReference type="EMBL" id="KAK8883980.1"/>
    </source>
</evidence>
<dbReference type="EMBL" id="JAPFFF010000008">
    <property type="protein sequence ID" value="KAK8883980.1"/>
    <property type="molecule type" value="Genomic_DNA"/>
</dbReference>
<accession>A0ABR2JYP5</accession>
<dbReference type="Proteomes" id="UP001470230">
    <property type="component" value="Unassembled WGS sequence"/>
</dbReference>